<dbReference type="HOGENOM" id="CLU_019602_16_1_6"/>
<dbReference type="GO" id="GO:0006865">
    <property type="term" value="P:amino acid transport"/>
    <property type="evidence" value="ECO:0007669"/>
    <property type="project" value="UniProtKB-KW"/>
</dbReference>
<dbReference type="PROSITE" id="PS50928">
    <property type="entry name" value="ABC_TM1"/>
    <property type="match status" value="1"/>
</dbReference>
<evidence type="ECO:0000256" key="9">
    <source>
        <dbReference type="RuleBase" id="RU363032"/>
    </source>
</evidence>
<evidence type="ECO:0000256" key="5">
    <source>
        <dbReference type="ARBA" id="ARBA00022692"/>
    </source>
</evidence>
<dbReference type="KEGG" id="tmb:Thimo_1542"/>
<feature type="transmembrane region" description="Helical" evidence="9">
    <location>
        <begin position="202"/>
        <end position="220"/>
    </location>
</feature>
<dbReference type="eggNOG" id="COG0765">
    <property type="taxonomic scope" value="Bacteria"/>
</dbReference>
<dbReference type="Pfam" id="PF00528">
    <property type="entry name" value="BPD_transp_1"/>
    <property type="match status" value="1"/>
</dbReference>
<keyword evidence="5 9" id="KW-0812">Transmembrane</keyword>
<keyword evidence="6" id="KW-0029">Amino-acid transport</keyword>
<dbReference type="Proteomes" id="UP000010816">
    <property type="component" value="Chromosome"/>
</dbReference>
<keyword evidence="3 9" id="KW-0813">Transport</keyword>
<reference evidence="11 12" key="1">
    <citation type="submission" date="2011-09" db="EMBL/GenBank/DDBJ databases">
        <title>Complete sequence of chromosome of Thioflavicoccus mobilis 8321.</title>
        <authorList>
            <consortium name="US DOE Joint Genome Institute"/>
            <person name="Lucas S."/>
            <person name="Han J."/>
            <person name="Lapidus A."/>
            <person name="Cheng J.-F."/>
            <person name="Goodwin L."/>
            <person name="Pitluck S."/>
            <person name="Peters L."/>
            <person name="Ovchinnikova G."/>
            <person name="Lu M."/>
            <person name="Detter J.C."/>
            <person name="Han C."/>
            <person name="Tapia R."/>
            <person name="Land M."/>
            <person name="Hauser L."/>
            <person name="Kyrpides N."/>
            <person name="Ivanova N."/>
            <person name="Pagani I."/>
            <person name="Vogl K."/>
            <person name="Liu Z."/>
            <person name="Imhoff J."/>
            <person name="Thiel V."/>
            <person name="Frigaard N.-U."/>
            <person name="Bryant D."/>
            <person name="Woyke T."/>
        </authorList>
    </citation>
    <scope>NUCLEOTIDE SEQUENCE [LARGE SCALE GENOMIC DNA]</scope>
    <source>
        <strain evidence="11 12">8321</strain>
    </source>
</reference>
<evidence type="ECO:0000313" key="12">
    <source>
        <dbReference type="Proteomes" id="UP000010816"/>
    </source>
</evidence>
<dbReference type="NCBIfam" id="TIGR01726">
    <property type="entry name" value="HEQRo_perm_3TM"/>
    <property type="match status" value="1"/>
</dbReference>
<keyword evidence="12" id="KW-1185">Reference proteome</keyword>
<dbReference type="RefSeq" id="WP_015280465.1">
    <property type="nucleotide sequence ID" value="NC_019940.1"/>
</dbReference>
<evidence type="ECO:0000256" key="8">
    <source>
        <dbReference type="ARBA" id="ARBA00023136"/>
    </source>
</evidence>
<evidence type="ECO:0000256" key="3">
    <source>
        <dbReference type="ARBA" id="ARBA00022448"/>
    </source>
</evidence>
<dbReference type="AlphaFoldDB" id="L0GYD7"/>
<dbReference type="Gene3D" id="1.10.3720.10">
    <property type="entry name" value="MetI-like"/>
    <property type="match status" value="1"/>
</dbReference>
<evidence type="ECO:0000256" key="1">
    <source>
        <dbReference type="ARBA" id="ARBA00004429"/>
    </source>
</evidence>
<feature type="transmembrane region" description="Helical" evidence="9">
    <location>
        <begin position="126"/>
        <end position="148"/>
    </location>
</feature>
<dbReference type="CDD" id="cd06261">
    <property type="entry name" value="TM_PBP2"/>
    <property type="match status" value="1"/>
</dbReference>
<dbReference type="EMBL" id="CP003051">
    <property type="protein sequence ID" value="AGA90324.1"/>
    <property type="molecule type" value="Genomic_DNA"/>
</dbReference>
<feature type="transmembrane region" description="Helical" evidence="9">
    <location>
        <begin position="332"/>
        <end position="350"/>
    </location>
</feature>
<feature type="transmembrane region" description="Helical" evidence="9">
    <location>
        <begin position="96"/>
        <end position="114"/>
    </location>
</feature>
<name>L0GYD7_9GAMM</name>
<dbReference type="PANTHER" id="PTHR30614:SF41">
    <property type="entry name" value="INNER MEMBRANE AMINO-ACID ABC TRANSPORTER PERMEASE PROTEIN YHDY"/>
    <property type="match status" value="1"/>
</dbReference>
<keyword evidence="4" id="KW-1003">Cell membrane</keyword>
<dbReference type="STRING" id="765912.Thimo_1542"/>
<evidence type="ECO:0000259" key="10">
    <source>
        <dbReference type="PROSITE" id="PS50928"/>
    </source>
</evidence>
<dbReference type="PANTHER" id="PTHR30614">
    <property type="entry name" value="MEMBRANE COMPONENT OF AMINO ACID ABC TRANSPORTER"/>
    <property type="match status" value="1"/>
</dbReference>
<dbReference type="InterPro" id="IPR000515">
    <property type="entry name" value="MetI-like"/>
</dbReference>
<keyword evidence="7 9" id="KW-1133">Transmembrane helix</keyword>
<comment type="subcellular location">
    <subcellularLocation>
        <location evidence="1">Cell inner membrane</location>
        <topology evidence="1">Multi-pass membrane protein</topology>
    </subcellularLocation>
    <subcellularLocation>
        <location evidence="9">Cell membrane</location>
        <topology evidence="9">Multi-pass membrane protein</topology>
    </subcellularLocation>
</comment>
<feature type="transmembrane region" description="Helical" evidence="9">
    <location>
        <begin position="154"/>
        <end position="181"/>
    </location>
</feature>
<proteinExistence type="inferred from homology"/>
<sequence length="364" mass="40221">MAGDTARTIPPPRRSSVPLGWLRRNLFSSPLNTALTLAALYGLYLTLPPLIQWAFIDADWVGTSRADCTSGGACWVFIANRLNQFLYGFYPPAEQWRVNLGLGLLAVAIVALSIRRLRRHRRLIGAILLGYPIVAYLLFYGGALGLAVVPTYQWGGLMLTLVLAVVGIVLSLPIGILLALGRRSELPVIKAACVTYIEIWRGVPLITVLFMASVMLPLFFPEQVTVDKLLRAMIGIVMFQAAYMAEVVRGGLQAIPKGQYEAAEALGLGYWQRMALIVLPQALRLVIPGIVNTFIALFKDTTLVLIIGLFDLLGIVQQAFADPDWLGYSVEGYLFAGFVYWAFCFGMSRWSQHLERRLGQSQGR</sequence>
<dbReference type="PATRIC" id="fig|765912.4.peg.1505"/>
<dbReference type="InterPro" id="IPR035906">
    <property type="entry name" value="MetI-like_sf"/>
</dbReference>
<dbReference type="InterPro" id="IPR043429">
    <property type="entry name" value="ArtM/GltK/GlnP/TcyL/YhdX-like"/>
</dbReference>
<evidence type="ECO:0000313" key="11">
    <source>
        <dbReference type="EMBL" id="AGA90324.1"/>
    </source>
</evidence>
<dbReference type="GO" id="GO:0022857">
    <property type="term" value="F:transmembrane transporter activity"/>
    <property type="evidence" value="ECO:0007669"/>
    <property type="project" value="InterPro"/>
</dbReference>
<evidence type="ECO:0000256" key="6">
    <source>
        <dbReference type="ARBA" id="ARBA00022970"/>
    </source>
</evidence>
<feature type="transmembrane region" description="Helical" evidence="9">
    <location>
        <begin position="302"/>
        <end position="320"/>
    </location>
</feature>
<evidence type="ECO:0000256" key="7">
    <source>
        <dbReference type="ARBA" id="ARBA00022989"/>
    </source>
</evidence>
<dbReference type="SUPFAM" id="SSF161098">
    <property type="entry name" value="MetI-like"/>
    <property type="match status" value="1"/>
</dbReference>
<evidence type="ECO:0000256" key="4">
    <source>
        <dbReference type="ARBA" id="ARBA00022475"/>
    </source>
</evidence>
<accession>L0GYD7</accession>
<feature type="domain" description="ABC transmembrane type-1" evidence="10">
    <location>
        <begin position="157"/>
        <end position="351"/>
    </location>
</feature>
<keyword evidence="8 9" id="KW-0472">Membrane</keyword>
<comment type="similarity">
    <text evidence="2">Belongs to the binding-protein-dependent transport system permease family. HisMQ subfamily.</text>
</comment>
<organism evidence="11 12">
    <name type="scientific">Thioflavicoccus mobilis 8321</name>
    <dbReference type="NCBI Taxonomy" id="765912"/>
    <lineage>
        <taxon>Bacteria</taxon>
        <taxon>Pseudomonadati</taxon>
        <taxon>Pseudomonadota</taxon>
        <taxon>Gammaproteobacteria</taxon>
        <taxon>Chromatiales</taxon>
        <taxon>Chromatiaceae</taxon>
        <taxon>Thioflavicoccus</taxon>
    </lineage>
</organism>
<dbReference type="FunFam" id="1.10.3720.10:FF:000032">
    <property type="entry name" value="General amino acid ABC transporter permease"/>
    <property type="match status" value="1"/>
</dbReference>
<protein>
    <submittedName>
        <fullName evidence="11">Amine acid ABC transporter, permease protein, 3-TM region, His/Glu/Gln/Arg/opine family</fullName>
    </submittedName>
</protein>
<dbReference type="OrthoDB" id="9771188at2"/>
<gene>
    <name evidence="11" type="ORF">Thimo_1542</name>
</gene>
<dbReference type="GO" id="GO:0043190">
    <property type="term" value="C:ATP-binding cassette (ABC) transporter complex"/>
    <property type="evidence" value="ECO:0007669"/>
    <property type="project" value="InterPro"/>
</dbReference>
<evidence type="ECO:0000256" key="2">
    <source>
        <dbReference type="ARBA" id="ARBA00010072"/>
    </source>
</evidence>
<feature type="transmembrane region" description="Helical" evidence="9">
    <location>
        <begin position="274"/>
        <end position="295"/>
    </location>
</feature>
<dbReference type="InterPro" id="IPR010065">
    <property type="entry name" value="AA_ABC_transptr_permease_3TM"/>
</dbReference>
<feature type="transmembrane region" description="Helical" evidence="9">
    <location>
        <begin position="33"/>
        <end position="55"/>
    </location>
</feature>